<dbReference type="InParanoid" id="C1F436"/>
<dbReference type="STRING" id="240015.ACP_1063"/>
<dbReference type="Proteomes" id="UP000002207">
    <property type="component" value="Chromosome"/>
</dbReference>
<dbReference type="EMBL" id="CP001472">
    <property type="protein sequence ID" value="ACO33551.1"/>
    <property type="molecule type" value="Genomic_DNA"/>
</dbReference>
<gene>
    <name evidence="1" type="ordered locus">ACP_1063</name>
</gene>
<evidence type="ECO:0000313" key="2">
    <source>
        <dbReference type="Proteomes" id="UP000002207"/>
    </source>
</evidence>
<dbReference type="AlphaFoldDB" id="C1F436"/>
<dbReference type="HOGENOM" id="CLU_3387580_0_0_0"/>
<protein>
    <submittedName>
        <fullName evidence="1">Uncharacterized protein</fullName>
    </submittedName>
</protein>
<name>C1F436_ACIC5</name>
<accession>C1F436</accession>
<reference evidence="1 2" key="1">
    <citation type="journal article" date="2009" name="Appl. Environ. Microbiol.">
        <title>Three genomes from the phylum Acidobacteria provide insight into the lifestyles of these microorganisms in soils.</title>
        <authorList>
            <person name="Ward N.L."/>
            <person name="Challacombe J.F."/>
            <person name="Janssen P.H."/>
            <person name="Henrissat B."/>
            <person name="Coutinho P.M."/>
            <person name="Wu M."/>
            <person name="Xie G."/>
            <person name="Haft D.H."/>
            <person name="Sait M."/>
            <person name="Badger J."/>
            <person name="Barabote R.D."/>
            <person name="Bradley B."/>
            <person name="Brettin T.S."/>
            <person name="Brinkac L.M."/>
            <person name="Bruce D."/>
            <person name="Creasy T."/>
            <person name="Daugherty S.C."/>
            <person name="Davidsen T.M."/>
            <person name="DeBoy R.T."/>
            <person name="Detter J.C."/>
            <person name="Dodson R.J."/>
            <person name="Durkin A.S."/>
            <person name="Ganapathy A."/>
            <person name="Gwinn-Giglio M."/>
            <person name="Han C.S."/>
            <person name="Khouri H."/>
            <person name="Kiss H."/>
            <person name="Kothari S.P."/>
            <person name="Madupu R."/>
            <person name="Nelson K.E."/>
            <person name="Nelson W.C."/>
            <person name="Paulsen I."/>
            <person name="Penn K."/>
            <person name="Ren Q."/>
            <person name="Rosovitz M.J."/>
            <person name="Selengut J.D."/>
            <person name="Shrivastava S."/>
            <person name="Sullivan S.A."/>
            <person name="Tapia R."/>
            <person name="Thompson L.S."/>
            <person name="Watkins K.L."/>
            <person name="Yang Q."/>
            <person name="Yu C."/>
            <person name="Zafar N."/>
            <person name="Zhou L."/>
            <person name="Kuske C.R."/>
        </authorList>
    </citation>
    <scope>NUCLEOTIDE SEQUENCE [LARGE SCALE GENOMIC DNA]</scope>
    <source>
        <strain evidence="2">ATCC 51196 / DSM 11244 / BCRC 80197 / JCM 7670 / NBRC 15755 / NCIMB 13165 / 161</strain>
    </source>
</reference>
<dbReference type="KEGG" id="aca:ACP_1063"/>
<evidence type="ECO:0000313" key="1">
    <source>
        <dbReference type="EMBL" id="ACO33551.1"/>
    </source>
</evidence>
<proteinExistence type="predicted"/>
<keyword evidence="2" id="KW-1185">Reference proteome</keyword>
<sequence>MPLSWQECEGFLYQGTASAVPLSLQKEAGFSP</sequence>
<organism evidence="1 2">
    <name type="scientific">Acidobacterium capsulatum (strain ATCC 51196 / DSM 11244 / BCRC 80197 / JCM 7670 / NBRC 15755 / NCIMB 13165 / 161)</name>
    <dbReference type="NCBI Taxonomy" id="240015"/>
    <lineage>
        <taxon>Bacteria</taxon>
        <taxon>Pseudomonadati</taxon>
        <taxon>Acidobacteriota</taxon>
        <taxon>Terriglobia</taxon>
        <taxon>Terriglobales</taxon>
        <taxon>Acidobacteriaceae</taxon>
        <taxon>Acidobacterium</taxon>
    </lineage>
</organism>